<dbReference type="OrthoDB" id="3068027at2759"/>
<name>A0A8H5FU61_9AGAR</name>
<comment type="caution">
    <text evidence="3">The sequence shown here is derived from an EMBL/GenBank/DDBJ whole genome shotgun (WGS) entry which is preliminary data.</text>
</comment>
<feature type="compositionally biased region" description="Polar residues" evidence="1">
    <location>
        <begin position="210"/>
        <end position="220"/>
    </location>
</feature>
<feature type="compositionally biased region" description="Basic residues" evidence="1">
    <location>
        <begin position="239"/>
        <end position="256"/>
    </location>
</feature>
<feature type="compositionally biased region" description="Gly residues" evidence="1">
    <location>
        <begin position="278"/>
        <end position="292"/>
    </location>
</feature>
<feature type="compositionally biased region" description="Gly residues" evidence="1">
    <location>
        <begin position="765"/>
        <end position="775"/>
    </location>
</feature>
<feature type="compositionally biased region" description="Low complexity" evidence="1">
    <location>
        <begin position="341"/>
        <end position="354"/>
    </location>
</feature>
<feature type="region of interest" description="Disordered" evidence="1">
    <location>
        <begin position="121"/>
        <end position="370"/>
    </location>
</feature>
<sequence length="835" mass="87434">MMTTATGVARHRGALRRVGGVGVEGEAEAEEEEEKKNLKLEVENGGIDVDVHVLPTAPSTTATTARNDRRKRTTIELTLLTPTISCGSRKGRKDGQEGEGFPLIARIHAKSPRPPIHIEARTYTPLPPPSPLLESALPTTPAPAAAVATHKAVRSAPAPTPSLSPPPPAPPLSPPPPAPVQPPPPAQPSRPSSPTTSVHTTHTTNTTNTMYTARTNITNVTSATGTGAGGEGSTIPRRSSSKGKRLKKKRPSRSKPKREPTLTPYYYETPEAAASAGGVQGDVGGGAGGGQVGEELSAPPYTRTSDPHDAVIAVDDDEPPTASISPPEPAPASHRIILDSPPTTFTTATTNPPKTKTKAKAKNKLPAPPHMDTSDLTLAIPRTFHGPLTIHVQVGNLDEHVELSDALMRECVLVKEGRRARGLFVGDFRKGFGAVEGRDAEDDVEEGEGNEVGEVECVCGIEEEEAERKVKRRPVIEFSVMDGDDATAAPGTSTVQVNVTHTRAKSIPITTFSTPTTTAHTRSQSIPSVTAAILFPTSSNSNSNSSSSTDALAPSSSSPSPPPHRPSFLDVDPESLMHPSRYHENSLTVAGNGSASGNGLGQIGWKVTKVQNVNGRVRVVSEHQPIMKSPLRNGAPPVPPLPQSQTPAWVVPKSGLPGVGGMRERGGDGGGDEVDGNNVHVRRVSIERRVFSPTRGWDEGTPVASASEGVEDSGDDGRRTRRASAPVQYSSSSDAGTAGTSTRKNVECTCGARDRRAATARTKRGGGSGSAGGGQTEWAGDRIDISIGKGKVRVLYEDESVDVFVASVDASGGGGVGGGKKGKGKRWWWMFGRGG</sequence>
<accession>A0A8H5FU61</accession>
<feature type="compositionally biased region" description="Low complexity" evidence="1">
    <location>
        <begin position="132"/>
        <end position="157"/>
    </location>
</feature>
<dbReference type="InterPro" id="IPR055754">
    <property type="entry name" value="DUF7330"/>
</dbReference>
<feature type="region of interest" description="Disordered" evidence="1">
    <location>
        <begin position="756"/>
        <end position="775"/>
    </location>
</feature>
<feature type="compositionally biased region" description="Low complexity" evidence="1">
    <location>
        <begin position="538"/>
        <end position="558"/>
    </location>
</feature>
<feature type="region of interest" description="Disordered" evidence="1">
    <location>
        <begin position="693"/>
        <end position="744"/>
    </location>
</feature>
<evidence type="ECO:0000256" key="1">
    <source>
        <dbReference type="SAM" id="MobiDB-lite"/>
    </source>
</evidence>
<feature type="compositionally biased region" description="Low complexity" evidence="1">
    <location>
        <begin position="730"/>
        <end position="742"/>
    </location>
</feature>
<organism evidence="3 4">
    <name type="scientific">Leucocoprinus leucothites</name>
    <dbReference type="NCBI Taxonomy" id="201217"/>
    <lineage>
        <taxon>Eukaryota</taxon>
        <taxon>Fungi</taxon>
        <taxon>Dikarya</taxon>
        <taxon>Basidiomycota</taxon>
        <taxon>Agaricomycotina</taxon>
        <taxon>Agaricomycetes</taxon>
        <taxon>Agaricomycetidae</taxon>
        <taxon>Agaricales</taxon>
        <taxon>Agaricineae</taxon>
        <taxon>Agaricaceae</taxon>
        <taxon>Leucocoprinus</taxon>
    </lineage>
</organism>
<proteinExistence type="predicted"/>
<feature type="compositionally biased region" description="Low complexity" evidence="1">
    <location>
        <begin position="189"/>
        <end position="209"/>
    </location>
</feature>
<feature type="compositionally biased region" description="Pro residues" evidence="1">
    <location>
        <begin position="158"/>
        <end position="188"/>
    </location>
</feature>
<dbReference type="EMBL" id="JAACJO010000017">
    <property type="protein sequence ID" value="KAF5349256.1"/>
    <property type="molecule type" value="Genomic_DNA"/>
</dbReference>
<dbReference type="AlphaFoldDB" id="A0A8H5FU61"/>
<feature type="domain" description="DUF7330" evidence="2">
    <location>
        <begin position="28"/>
        <end position="120"/>
    </location>
</feature>
<dbReference type="Proteomes" id="UP000559027">
    <property type="component" value="Unassembled WGS sequence"/>
</dbReference>
<keyword evidence="4" id="KW-1185">Reference proteome</keyword>
<reference evidence="3 4" key="1">
    <citation type="journal article" date="2020" name="ISME J.">
        <title>Uncovering the hidden diversity of litter-decomposition mechanisms in mushroom-forming fungi.</title>
        <authorList>
            <person name="Floudas D."/>
            <person name="Bentzer J."/>
            <person name="Ahren D."/>
            <person name="Johansson T."/>
            <person name="Persson P."/>
            <person name="Tunlid A."/>
        </authorList>
    </citation>
    <scope>NUCLEOTIDE SEQUENCE [LARGE SCALE GENOMIC DNA]</scope>
    <source>
        <strain evidence="3 4">CBS 146.42</strain>
    </source>
</reference>
<gene>
    <name evidence="3" type="ORF">D9756_009408</name>
</gene>
<protein>
    <recommendedName>
        <fullName evidence="2">DUF7330 domain-containing protein</fullName>
    </recommendedName>
</protein>
<evidence type="ECO:0000313" key="4">
    <source>
        <dbReference type="Proteomes" id="UP000559027"/>
    </source>
</evidence>
<feature type="region of interest" description="Disordered" evidence="1">
    <location>
        <begin position="538"/>
        <end position="578"/>
    </location>
</feature>
<dbReference type="Pfam" id="PF24016">
    <property type="entry name" value="DUF7330"/>
    <property type="match status" value="2"/>
</dbReference>
<evidence type="ECO:0000259" key="2">
    <source>
        <dbReference type="Pfam" id="PF24016"/>
    </source>
</evidence>
<evidence type="ECO:0000313" key="3">
    <source>
        <dbReference type="EMBL" id="KAF5349256.1"/>
    </source>
</evidence>
<feature type="domain" description="DUF7330" evidence="2">
    <location>
        <begin position="372"/>
        <end position="436"/>
    </location>
</feature>